<dbReference type="SMART" id="SM00882">
    <property type="entry name" value="CoA_trans"/>
    <property type="match status" value="1"/>
</dbReference>
<dbReference type="EMBL" id="JANX01000486">
    <property type="protein sequence ID" value="KGM31549.1"/>
    <property type="molecule type" value="Genomic_DNA"/>
</dbReference>
<keyword evidence="2 3" id="KW-0808">Transferase</keyword>
<dbReference type="InterPro" id="IPR004165">
    <property type="entry name" value="CoA_trans_fam_I"/>
</dbReference>
<dbReference type="PANTHER" id="PTHR13707:SF57">
    <property type="entry name" value="SUCCINYL-COA:3-KETOACID COENZYME A TRANSFERASE SUBUNIT B-RELATED"/>
    <property type="match status" value="1"/>
</dbReference>
<dbReference type="AlphaFoldDB" id="A0A0A0D0K1"/>
<dbReference type="Pfam" id="PF01144">
    <property type="entry name" value="CoA_trans"/>
    <property type="match status" value="1"/>
</dbReference>
<gene>
    <name evidence="3" type="ORF">P409_26550</name>
</gene>
<sequence length="219" mass="23350">MITSATFRPLDRPGMAARVAADIPEGWCVNLGIGMPTLVADHVPPDREVIFHSENGLIGMGPVPPADAVDPWVINAGKQNVTMRTGAALVHHGDSFAIIRGGHLDLCLLGAYEVSAAGDLANWATSEAEAAPAVGGAMDLAVGAKRLWVMMEHTTRDGRPKLVERCTYPLTAPRAVTRIYTNLAVIDVTPRGFEIRDIVPGLAFEELQARTGTALLRPN</sequence>
<dbReference type="GO" id="GO:0008410">
    <property type="term" value="F:CoA-transferase activity"/>
    <property type="evidence" value="ECO:0007669"/>
    <property type="project" value="InterPro"/>
</dbReference>
<proteinExistence type="inferred from homology"/>
<name>A0A0A0D0K1_9PROT</name>
<dbReference type="PROSITE" id="PS01274">
    <property type="entry name" value="COA_TRANSF_2"/>
    <property type="match status" value="1"/>
</dbReference>
<evidence type="ECO:0000313" key="4">
    <source>
        <dbReference type="Proteomes" id="UP000029995"/>
    </source>
</evidence>
<dbReference type="NCBIfam" id="TIGR02428">
    <property type="entry name" value="pcaJ_scoB_fam"/>
    <property type="match status" value="1"/>
</dbReference>
<evidence type="ECO:0000313" key="3">
    <source>
        <dbReference type="EMBL" id="KGM31549.1"/>
    </source>
</evidence>
<dbReference type="PANTHER" id="PTHR13707">
    <property type="entry name" value="KETOACID-COENZYME A TRANSFERASE"/>
    <property type="match status" value="1"/>
</dbReference>
<dbReference type="InterPro" id="IPR012791">
    <property type="entry name" value="3-oxoacid_CoA-transf_B"/>
</dbReference>
<protein>
    <submittedName>
        <fullName evidence="3">3-oxoadipate CoA-transferase</fullName>
    </submittedName>
</protein>
<evidence type="ECO:0000256" key="2">
    <source>
        <dbReference type="ARBA" id="ARBA00022679"/>
    </source>
</evidence>
<organism evidence="3 4">
    <name type="scientific">Inquilinus limosus MP06</name>
    <dbReference type="NCBI Taxonomy" id="1398085"/>
    <lineage>
        <taxon>Bacteria</taxon>
        <taxon>Pseudomonadati</taxon>
        <taxon>Pseudomonadota</taxon>
        <taxon>Alphaproteobacteria</taxon>
        <taxon>Rhodospirillales</taxon>
        <taxon>Rhodospirillaceae</taxon>
        <taxon>Inquilinus</taxon>
    </lineage>
</organism>
<dbReference type="InterPro" id="IPR037171">
    <property type="entry name" value="NagB/RpiA_transferase-like"/>
</dbReference>
<reference evidence="3 4" key="1">
    <citation type="submission" date="2014-01" db="EMBL/GenBank/DDBJ databases">
        <title>Genome sequence determination for a cystic fibrosis isolate, Inquilinus limosus.</title>
        <authorList>
            <person name="Pino M."/>
            <person name="Di Conza J."/>
            <person name="Gutkind G."/>
        </authorList>
    </citation>
    <scope>NUCLEOTIDE SEQUENCE [LARGE SCALE GENOMIC DNA]</scope>
    <source>
        <strain evidence="3 4">MP06</strain>
    </source>
</reference>
<dbReference type="Proteomes" id="UP000029995">
    <property type="component" value="Unassembled WGS sequence"/>
</dbReference>
<comment type="caution">
    <text evidence="3">The sequence shown here is derived from an EMBL/GenBank/DDBJ whole genome shotgun (WGS) entry which is preliminary data.</text>
</comment>
<accession>A0A0A0D0K1</accession>
<dbReference type="InterPro" id="IPR004164">
    <property type="entry name" value="CoA_transf_AS"/>
</dbReference>
<dbReference type="SUPFAM" id="SSF100950">
    <property type="entry name" value="NagB/RpiA/CoA transferase-like"/>
    <property type="match status" value="1"/>
</dbReference>
<evidence type="ECO:0000256" key="1">
    <source>
        <dbReference type="ARBA" id="ARBA00007047"/>
    </source>
</evidence>
<comment type="similarity">
    <text evidence="1">Belongs to the 3-oxoacid CoA-transferase subunit B family.</text>
</comment>
<dbReference type="Gene3D" id="3.40.1080.10">
    <property type="entry name" value="Glutaconate Coenzyme A-transferase"/>
    <property type="match status" value="1"/>
</dbReference>